<organism evidence="4 5">
    <name type="scientific">Aureobasidium subglaciale (strain EXF-2481)</name>
    <name type="common">Aureobasidium pullulans var. subglaciale</name>
    <dbReference type="NCBI Taxonomy" id="1043005"/>
    <lineage>
        <taxon>Eukaryota</taxon>
        <taxon>Fungi</taxon>
        <taxon>Dikarya</taxon>
        <taxon>Ascomycota</taxon>
        <taxon>Pezizomycotina</taxon>
        <taxon>Dothideomycetes</taxon>
        <taxon>Dothideomycetidae</taxon>
        <taxon>Dothideales</taxon>
        <taxon>Saccotheciaceae</taxon>
        <taxon>Aureobasidium</taxon>
    </lineage>
</organism>
<accession>A0A074YUA5</accession>
<gene>
    <name evidence="4" type="ORF">AUEXF2481DRAFT_25626</name>
</gene>
<feature type="domain" description="C2H2-type" evidence="3">
    <location>
        <begin position="296"/>
        <end position="324"/>
    </location>
</feature>
<protein>
    <recommendedName>
        <fullName evidence="3">C2H2-type domain-containing protein</fullName>
    </recommendedName>
</protein>
<name>A0A074YUA5_AURSE</name>
<dbReference type="AlphaFoldDB" id="A0A074YUA5"/>
<feature type="region of interest" description="Disordered" evidence="2">
    <location>
        <begin position="204"/>
        <end position="228"/>
    </location>
</feature>
<evidence type="ECO:0000259" key="3">
    <source>
        <dbReference type="PROSITE" id="PS50157"/>
    </source>
</evidence>
<dbReference type="InParanoid" id="A0A074YUA5"/>
<dbReference type="HOGENOM" id="CLU_959696_0_0_1"/>
<evidence type="ECO:0000313" key="5">
    <source>
        <dbReference type="Proteomes" id="UP000030641"/>
    </source>
</evidence>
<dbReference type="InterPro" id="IPR013087">
    <property type="entry name" value="Znf_C2H2_type"/>
</dbReference>
<keyword evidence="1" id="KW-0479">Metal-binding</keyword>
<dbReference type="RefSeq" id="XP_013348042.1">
    <property type="nucleotide sequence ID" value="XM_013492588.1"/>
</dbReference>
<dbReference type="Proteomes" id="UP000030641">
    <property type="component" value="Unassembled WGS sequence"/>
</dbReference>
<evidence type="ECO:0000313" key="4">
    <source>
        <dbReference type="EMBL" id="KEQ99744.1"/>
    </source>
</evidence>
<sequence length="325" mass="36035">MNDEQRIARIGELFARVDPQVLIIGFAPGTHDEIVNAHINIMNAIAQFYEILRSYHLHDFLKHGNYLHDWLTAGESDPNLLLSKIVYDLSDNIEIITTHDLEYACIVPLAEYTPHMVLGRQAPFPVITPPSFLPSYIPTPTILPSYVSDPARRLVLRYSPEPEMLEGDAPNLDPQVLEGFVPNLAPVDTEDVTIAMDTEDATMSDVENNPSVDVEMPPPARSDDPLAPVYPEMPPDDLPTSPLFSRPTPGPVPMSPAAVLPAFTPVAPAPVLPTTTNAPLVEIRDTSIPIDQRRVFICILCARGFTRAGDLARYWRTVHRGLQQQ</sequence>
<dbReference type="OrthoDB" id="6365676at2759"/>
<keyword evidence="5" id="KW-1185">Reference proteome</keyword>
<keyword evidence="1" id="KW-0862">Zinc</keyword>
<evidence type="ECO:0000256" key="1">
    <source>
        <dbReference type="PROSITE-ProRule" id="PRU00042"/>
    </source>
</evidence>
<keyword evidence="1" id="KW-0863">Zinc-finger</keyword>
<dbReference type="GO" id="GO:0008270">
    <property type="term" value="F:zinc ion binding"/>
    <property type="evidence" value="ECO:0007669"/>
    <property type="project" value="UniProtKB-KW"/>
</dbReference>
<dbReference type="GeneID" id="25363043"/>
<reference evidence="4 5" key="1">
    <citation type="journal article" date="2014" name="BMC Genomics">
        <title>Genome sequencing of four Aureobasidium pullulans varieties: biotechnological potential, stress tolerance, and description of new species.</title>
        <authorList>
            <person name="Gostin Ar C."/>
            <person name="Ohm R.A."/>
            <person name="Kogej T."/>
            <person name="Sonjak S."/>
            <person name="Turk M."/>
            <person name="Zajc J."/>
            <person name="Zalar P."/>
            <person name="Grube M."/>
            <person name="Sun H."/>
            <person name="Han J."/>
            <person name="Sharma A."/>
            <person name="Chiniquy J."/>
            <person name="Ngan C.Y."/>
            <person name="Lipzen A."/>
            <person name="Barry K."/>
            <person name="Grigoriev I.V."/>
            <person name="Gunde-Cimerman N."/>
        </authorList>
    </citation>
    <scope>NUCLEOTIDE SEQUENCE [LARGE SCALE GENOMIC DNA]</scope>
    <source>
        <strain evidence="4 5">EXF-2481</strain>
    </source>
</reference>
<proteinExistence type="predicted"/>
<dbReference type="PROSITE" id="PS50157">
    <property type="entry name" value="ZINC_FINGER_C2H2_2"/>
    <property type="match status" value="1"/>
</dbReference>
<dbReference type="EMBL" id="KL584750">
    <property type="protein sequence ID" value="KEQ99744.1"/>
    <property type="molecule type" value="Genomic_DNA"/>
</dbReference>
<evidence type="ECO:0000256" key="2">
    <source>
        <dbReference type="SAM" id="MobiDB-lite"/>
    </source>
</evidence>